<name>A0ABQ2DI93_9MICC</name>
<reference evidence="2" key="1">
    <citation type="journal article" date="2019" name="Int. J. Syst. Evol. Microbiol.">
        <title>The Global Catalogue of Microorganisms (GCM) 10K type strain sequencing project: providing services to taxonomists for standard genome sequencing and annotation.</title>
        <authorList>
            <consortium name="The Broad Institute Genomics Platform"/>
            <consortium name="The Broad Institute Genome Sequencing Center for Infectious Disease"/>
            <person name="Wu L."/>
            <person name="Ma J."/>
        </authorList>
    </citation>
    <scope>NUCLEOTIDE SEQUENCE [LARGE SCALE GENOMIC DNA]</scope>
    <source>
        <strain evidence="2">CGMCC 1.3685</strain>
    </source>
</reference>
<comment type="caution">
    <text evidence="1">The sequence shown here is derived from an EMBL/GenBank/DDBJ whole genome shotgun (WGS) entry which is preliminary data.</text>
</comment>
<accession>A0ABQ2DI93</accession>
<dbReference type="InterPro" id="IPR009319">
    <property type="entry name" value="Phage_A118_VSP1"/>
</dbReference>
<protein>
    <recommendedName>
        <fullName evidence="3">Minor capsid protein</fullName>
    </recommendedName>
</protein>
<dbReference type="Pfam" id="PF06152">
    <property type="entry name" value="Phage_min_cap2"/>
    <property type="match status" value="1"/>
</dbReference>
<dbReference type="Proteomes" id="UP000606115">
    <property type="component" value="Unassembled WGS sequence"/>
</dbReference>
<proteinExistence type="predicted"/>
<dbReference type="RefSeq" id="WP_188684546.1">
    <property type="nucleotide sequence ID" value="NZ_BMKX01000002.1"/>
</dbReference>
<evidence type="ECO:0000313" key="2">
    <source>
        <dbReference type="Proteomes" id="UP000606115"/>
    </source>
</evidence>
<evidence type="ECO:0008006" key="3">
    <source>
        <dbReference type="Google" id="ProtNLM"/>
    </source>
</evidence>
<dbReference type="GeneID" id="303303699"/>
<evidence type="ECO:0000313" key="1">
    <source>
        <dbReference type="EMBL" id="GGJ55732.1"/>
    </source>
</evidence>
<gene>
    <name evidence="1" type="ORF">GCM10007173_13180</name>
</gene>
<sequence>MAWIPPEDMDMADVIDRLARDVVEMYADAEQRLLKAIQVEVLTGQNTPGLEEMYLRMGKLRQAAREIVAELETRMPETVEAVMASSVEGGRQAVIQQLSALGITTDIAVVSGAVVGSVAAAYVKADLVNKLSDLHNRILRYPDDVYQKVIGRNVTNAILGATTNRLAQQDAWREFLAQGVYGFVDKSGRNWNLATYTEMATRTAIMRSWDEAHNDQMGHYGLDLVTPIVRQDACDRCARWAKKILSIRGPAGTQMIEHATIDGRYIEVHVHSTVEQAREDGFKHPNCVCSLVAYLPGLSIPHDAVKYDPELEKNRDDLRAAERAVRKAKRELALATPQEQAAYRADLNEARAKIRDIVKNTPQLRKRYREQLNLGATRS</sequence>
<organism evidence="1 2">
    <name type="scientific">Glutamicibacter ardleyensis</name>
    <dbReference type="NCBI Taxonomy" id="225894"/>
    <lineage>
        <taxon>Bacteria</taxon>
        <taxon>Bacillati</taxon>
        <taxon>Actinomycetota</taxon>
        <taxon>Actinomycetes</taxon>
        <taxon>Micrococcales</taxon>
        <taxon>Micrococcaceae</taxon>
        <taxon>Glutamicibacter</taxon>
    </lineage>
</organism>
<dbReference type="EMBL" id="BMKX01000002">
    <property type="protein sequence ID" value="GGJ55732.1"/>
    <property type="molecule type" value="Genomic_DNA"/>
</dbReference>
<keyword evidence="2" id="KW-1185">Reference proteome</keyword>